<dbReference type="InterPro" id="IPR000859">
    <property type="entry name" value="CUB_dom"/>
</dbReference>
<dbReference type="GO" id="GO:0005524">
    <property type="term" value="F:ATP binding"/>
    <property type="evidence" value="ECO:0007669"/>
    <property type="project" value="UniProtKB-KW"/>
</dbReference>
<feature type="domain" description="Sushi" evidence="12">
    <location>
        <begin position="431"/>
        <end position="487"/>
    </location>
</feature>
<dbReference type="Pfam" id="PF01392">
    <property type="entry name" value="Fz"/>
    <property type="match status" value="1"/>
</dbReference>
<dbReference type="EMBL" id="OV696703">
    <property type="protein sequence ID" value="CAH1250091.1"/>
    <property type="molecule type" value="Genomic_DNA"/>
</dbReference>
<evidence type="ECO:0000256" key="10">
    <source>
        <dbReference type="SAM" id="Phobius"/>
    </source>
</evidence>
<dbReference type="Pfam" id="PF02932">
    <property type="entry name" value="Neur_chan_memb"/>
    <property type="match status" value="1"/>
</dbReference>
<dbReference type="InterPro" id="IPR013806">
    <property type="entry name" value="Kringle-like"/>
</dbReference>
<dbReference type="Pfam" id="PF00057">
    <property type="entry name" value="Ldl_recept_a"/>
    <property type="match status" value="1"/>
</dbReference>
<evidence type="ECO:0000256" key="11">
    <source>
        <dbReference type="SAM" id="SignalP"/>
    </source>
</evidence>
<proteinExistence type="predicted"/>
<dbReference type="Pfam" id="PF02931">
    <property type="entry name" value="Neur_chan_LBD"/>
    <property type="match status" value="1"/>
</dbReference>
<dbReference type="InterPro" id="IPR036734">
    <property type="entry name" value="Neur_chan_lig-bd_sf"/>
</dbReference>
<dbReference type="SUPFAM" id="SSF90112">
    <property type="entry name" value="Neurotransmitter-gated ion-channel transmembrane pore"/>
    <property type="match status" value="1"/>
</dbReference>
<dbReference type="PROSITE" id="PS00021">
    <property type="entry name" value="KRINGLE_1"/>
    <property type="match status" value="1"/>
</dbReference>
<dbReference type="InterPro" id="IPR006029">
    <property type="entry name" value="Neurotrans-gated_channel_TM"/>
</dbReference>
<dbReference type="InterPro" id="IPR035976">
    <property type="entry name" value="Sushi/SCR/CCP_sf"/>
</dbReference>
<dbReference type="InterPro" id="IPR000001">
    <property type="entry name" value="Kringle"/>
</dbReference>
<dbReference type="GO" id="GO:0005230">
    <property type="term" value="F:extracellular ligand-gated monoatomic ion channel activity"/>
    <property type="evidence" value="ECO:0007669"/>
    <property type="project" value="InterPro"/>
</dbReference>
<dbReference type="Pfam" id="PF00431">
    <property type="entry name" value="CUB"/>
    <property type="match status" value="1"/>
</dbReference>
<comment type="subcellular location">
    <subcellularLocation>
        <location evidence="2">Cell membrane</location>
        <topology evidence="2">Single-pass membrane protein</topology>
    </subcellularLocation>
    <subcellularLocation>
        <location evidence="1">Membrane</location>
        <topology evidence="1">Multi-pass membrane protein</topology>
    </subcellularLocation>
    <subcellularLocation>
        <location evidence="3">Membrane</location>
        <topology evidence="3">Single-pass type I membrane protein</topology>
    </subcellularLocation>
</comment>
<dbReference type="InterPro" id="IPR018056">
    <property type="entry name" value="Kringle_CS"/>
</dbReference>
<dbReference type="AlphaFoldDB" id="A0A8K0EEL0"/>
<feature type="transmembrane region" description="Helical" evidence="10">
    <location>
        <begin position="751"/>
        <end position="776"/>
    </location>
</feature>
<dbReference type="CDD" id="cd00112">
    <property type="entry name" value="LDLa"/>
    <property type="match status" value="1"/>
</dbReference>
<keyword evidence="6" id="KW-0547">Nucleotide-binding</keyword>
<keyword evidence="10" id="KW-0472">Membrane</keyword>
<feature type="compositionally biased region" description="Polar residues" evidence="9">
    <location>
        <begin position="32"/>
        <end position="51"/>
    </location>
</feature>
<feature type="region of interest" description="Disordered" evidence="9">
    <location>
        <begin position="32"/>
        <end position="61"/>
    </location>
</feature>
<dbReference type="Pfam" id="PF00084">
    <property type="entry name" value="Sushi"/>
    <property type="match status" value="1"/>
</dbReference>
<evidence type="ECO:0000256" key="4">
    <source>
        <dbReference type="ARBA" id="ARBA00022553"/>
    </source>
</evidence>
<evidence type="ECO:0000256" key="1">
    <source>
        <dbReference type="ARBA" id="ARBA00004141"/>
    </source>
</evidence>
<evidence type="ECO:0000256" key="2">
    <source>
        <dbReference type="ARBA" id="ARBA00004162"/>
    </source>
</evidence>
<keyword evidence="11" id="KW-0732">Signal</keyword>
<dbReference type="CDD" id="cd00033">
    <property type="entry name" value="CCP"/>
    <property type="match status" value="1"/>
</dbReference>
<feature type="chain" id="PRO_5035438588" evidence="11">
    <location>
        <begin position="28"/>
        <end position="933"/>
    </location>
</feature>
<dbReference type="SMART" id="SM00042">
    <property type="entry name" value="CUB"/>
    <property type="match status" value="1"/>
</dbReference>
<evidence type="ECO:0000256" key="8">
    <source>
        <dbReference type="ARBA" id="ARBA00023157"/>
    </source>
</evidence>
<dbReference type="InterPro" id="IPR006202">
    <property type="entry name" value="Neur_chan_lig-bd"/>
</dbReference>
<dbReference type="Proteomes" id="UP000838412">
    <property type="component" value="Chromosome 18"/>
</dbReference>
<evidence type="ECO:0000256" key="7">
    <source>
        <dbReference type="ARBA" id="ARBA00022840"/>
    </source>
</evidence>
<dbReference type="SUPFAM" id="SSF49854">
    <property type="entry name" value="Spermadhesin, CUB domain"/>
    <property type="match status" value="1"/>
</dbReference>
<keyword evidence="8" id="KW-1015">Disulfide bond</keyword>
<dbReference type="GO" id="GO:0005886">
    <property type="term" value="C:plasma membrane"/>
    <property type="evidence" value="ECO:0007669"/>
    <property type="project" value="UniProtKB-SubCell"/>
</dbReference>
<dbReference type="SUPFAM" id="SSF57535">
    <property type="entry name" value="Complement control module/SCR domain"/>
    <property type="match status" value="1"/>
</dbReference>
<name>A0A8K0EEL0_BRALA</name>
<feature type="transmembrane region" description="Helical" evidence="10">
    <location>
        <begin position="722"/>
        <end position="745"/>
    </location>
</feature>
<organism evidence="16 17">
    <name type="scientific">Branchiostoma lanceolatum</name>
    <name type="common">Common lancelet</name>
    <name type="synonym">Amphioxus lanceolatum</name>
    <dbReference type="NCBI Taxonomy" id="7740"/>
    <lineage>
        <taxon>Eukaryota</taxon>
        <taxon>Metazoa</taxon>
        <taxon>Chordata</taxon>
        <taxon>Cephalochordata</taxon>
        <taxon>Leptocardii</taxon>
        <taxon>Amphioxiformes</taxon>
        <taxon>Branchiostomatidae</taxon>
        <taxon>Branchiostoma</taxon>
    </lineage>
</organism>
<dbReference type="CDD" id="cd18989">
    <property type="entry name" value="LGIC_ECD_cation"/>
    <property type="match status" value="1"/>
</dbReference>
<dbReference type="Gene3D" id="4.10.400.10">
    <property type="entry name" value="Low-density Lipoprotein Receptor"/>
    <property type="match status" value="1"/>
</dbReference>
<keyword evidence="10" id="KW-0812">Transmembrane</keyword>
<dbReference type="SMART" id="SM00130">
    <property type="entry name" value="KR"/>
    <property type="match status" value="1"/>
</dbReference>
<dbReference type="Gene3D" id="1.10.2000.10">
    <property type="entry name" value="Frizzled cysteine-rich domain"/>
    <property type="match status" value="1"/>
</dbReference>
<dbReference type="SMART" id="SM00063">
    <property type="entry name" value="FRI"/>
    <property type="match status" value="1"/>
</dbReference>
<dbReference type="SMART" id="SM00192">
    <property type="entry name" value="LDLa"/>
    <property type="match status" value="1"/>
</dbReference>
<feature type="signal peptide" evidence="11">
    <location>
        <begin position="1"/>
        <end position="27"/>
    </location>
</feature>
<dbReference type="InterPro" id="IPR020067">
    <property type="entry name" value="Frizzled_dom"/>
</dbReference>
<dbReference type="FunFam" id="2.60.120.290:FF:000013">
    <property type="entry name" value="Membrane frizzled-related protein"/>
    <property type="match status" value="1"/>
</dbReference>
<evidence type="ECO:0000259" key="14">
    <source>
        <dbReference type="SMART" id="SM00063"/>
    </source>
</evidence>
<evidence type="ECO:0000259" key="12">
    <source>
        <dbReference type="SMART" id="SM00032"/>
    </source>
</evidence>
<dbReference type="SUPFAM" id="SSF63501">
    <property type="entry name" value="Frizzled cysteine-rich domain"/>
    <property type="match status" value="1"/>
</dbReference>
<accession>A0A8K0EEL0</accession>
<dbReference type="CDD" id="cd19051">
    <property type="entry name" value="LGIC_TM_cation"/>
    <property type="match status" value="1"/>
</dbReference>
<dbReference type="PANTHER" id="PTHR46335">
    <property type="entry name" value="CUBILIN"/>
    <property type="match status" value="1"/>
</dbReference>
<dbReference type="PANTHER" id="PTHR46335:SF1">
    <property type="entry name" value="CUBILIN"/>
    <property type="match status" value="1"/>
</dbReference>
<dbReference type="CDD" id="cd00041">
    <property type="entry name" value="CUB"/>
    <property type="match status" value="1"/>
</dbReference>
<dbReference type="Pfam" id="PF00051">
    <property type="entry name" value="Kringle"/>
    <property type="match status" value="1"/>
</dbReference>
<dbReference type="Gene3D" id="2.40.20.10">
    <property type="entry name" value="Plasminogen Kringle 4"/>
    <property type="match status" value="1"/>
</dbReference>
<dbReference type="SUPFAM" id="SSF63712">
    <property type="entry name" value="Nicotinic receptor ligand binding domain-like"/>
    <property type="match status" value="1"/>
</dbReference>
<evidence type="ECO:0000313" key="17">
    <source>
        <dbReference type="Proteomes" id="UP000838412"/>
    </source>
</evidence>
<dbReference type="InterPro" id="IPR038050">
    <property type="entry name" value="Neuro_actylchol_rec"/>
</dbReference>
<dbReference type="InterPro" id="IPR038178">
    <property type="entry name" value="Kringle_sf"/>
</dbReference>
<dbReference type="CDD" id="cd00108">
    <property type="entry name" value="KR"/>
    <property type="match status" value="1"/>
</dbReference>
<evidence type="ECO:0000256" key="9">
    <source>
        <dbReference type="SAM" id="MobiDB-lite"/>
    </source>
</evidence>
<dbReference type="SUPFAM" id="SSF57424">
    <property type="entry name" value="LDL receptor-like module"/>
    <property type="match status" value="1"/>
</dbReference>
<dbReference type="InterPro" id="IPR000436">
    <property type="entry name" value="Sushi_SCR_CCP_dom"/>
</dbReference>
<dbReference type="CDD" id="cd07066">
    <property type="entry name" value="CRD_FZ"/>
    <property type="match status" value="1"/>
</dbReference>
<keyword evidence="5" id="KW-0420">Kringle</keyword>
<dbReference type="InterPro" id="IPR036055">
    <property type="entry name" value="LDL_receptor-like_sf"/>
</dbReference>
<dbReference type="InterPro" id="IPR036719">
    <property type="entry name" value="Neuro-gated_channel_TM_sf"/>
</dbReference>
<dbReference type="InterPro" id="IPR036790">
    <property type="entry name" value="Frizzled_dom_sf"/>
</dbReference>
<dbReference type="Gene3D" id="2.10.70.10">
    <property type="entry name" value="Complement Module, domain 1"/>
    <property type="match status" value="1"/>
</dbReference>
<feature type="transmembrane region" description="Helical" evidence="10">
    <location>
        <begin position="691"/>
        <end position="710"/>
    </location>
</feature>
<evidence type="ECO:0000313" key="16">
    <source>
        <dbReference type="EMBL" id="CAH1250091.1"/>
    </source>
</evidence>
<dbReference type="Gene3D" id="2.70.170.10">
    <property type="entry name" value="Neurotransmitter-gated ion-channel ligand-binding domain"/>
    <property type="match status" value="1"/>
</dbReference>
<keyword evidence="10" id="KW-1133">Transmembrane helix</keyword>
<sequence>MMRTHGVLLIFVFCSCQLIFFEQTSVATTPTPSINNTVDSLSPTENTTGSPEKTKDDKTSDLSNYCPSTFNLTGSNGTFTSPMYPSPYPLSHVCRWEITVAPGKIVQLTFTVLDVEAGKGFCYDSVEVYGGTLQQGYLIGTYCGSAVLQPITTTTNVMTVIFNSDSVVAQSGFQASFVSKEKQKSNCGAGYFRCNDDVTCVDSWRRCDGRKDCFDNSDESGCECQSLPLEYLFCKGLGYNRITLPNPYMHRNASEAINSRQARTMVRLETAADPVCHPDFNLFACAMIMPKCSSKSPRQLLPCRTLCEEVTASCRPQAVLHTNGSWPFPDCSRFPYPSNNTSCFNAPMPEDGNCYYGNGVNYRGRVARSNDGQACAKWSDDASDFYQSQFPWANLQENYCRNPDEDTRPWCLSSTGVQVSCELPRCGEKTCFDPGPPRFGTRSPRKATYLSGDKLTFSCGPGYILADGSLRSTCQSDGTWTNEPPICDVDHENNLLTDLFERNQYKVETKPTVDITVSTFQGRINNIVDTNEKDERVMVAISLNAEWVDHRLTWIEQEYGNIRSLFLPDTRVWKPTLQLRKNADTNYKSLPASKVLVTSDGHVNWTVEALTTTTCTLDPYLFPVDTMNCPICFESSISAGERLKCPSAERPGYNGCKTRTQIISGQWKVVAYLQTEAGKGCMILDFTRDPIYHIATTISPCIILAVLMCITFATPIEKSDRIGFGITILLAMVVSLVVITDFLPVKDKMPFIAVVIIVCMGLIGLFMLFTCVIINLSSKKGDMPPWAQRFFLRYLATFLLFGDLSAKNPPPEHKENGGSVNLAYVNGGIAMEQETQDMNTDSRAQSVRIKPAATPPGAQLVLQTTLEELSRSMQAETRMLHSVLNKLVQADDDTEMEEGDYHKLGRVLDRLCVILYFISVGITIPMALFLGRQ</sequence>
<dbReference type="InterPro" id="IPR035914">
    <property type="entry name" value="Sperma_CUB_dom_sf"/>
</dbReference>
<evidence type="ECO:0000259" key="15">
    <source>
        <dbReference type="SMART" id="SM00130"/>
    </source>
</evidence>
<evidence type="ECO:0000256" key="3">
    <source>
        <dbReference type="ARBA" id="ARBA00004479"/>
    </source>
</evidence>
<dbReference type="PRINTS" id="PR00018">
    <property type="entry name" value="KRINGLE"/>
</dbReference>
<feature type="domain" description="Kringle" evidence="15">
    <location>
        <begin position="352"/>
        <end position="428"/>
    </location>
</feature>
<evidence type="ECO:0000256" key="5">
    <source>
        <dbReference type="ARBA" id="ARBA00022572"/>
    </source>
</evidence>
<protein>
    <submittedName>
        <fullName evidence="16">CHRNB3 protein</fullName>
    </submittedName>
</protein>
<dbReference type="Gene3D" id="2.60.120.290">
    <property type="entry name" value="Spermadhesin, CUB domain"/>
    <property type="match status" value="1"/>
</dbReference>
<keyword evidence="4" id="KW-0597">Phosphoprotein</keyword>
<dbReference type="InterPro" id="IPR002172">
    <property type="entry name" value="LDrepeatLR_classA_rpt"/>
</dbReference>
<dbReference type="SUPFAM" id="SSF57440">
    <property type="entry name" value="Kringle-like"/>
    <property type="match status" value="1"/>
</dbReference>
<reference evidence="16" key="1">
    <citation type="submission" date="2022-01" db="EMBL/GenBank/DDBJ databases">
        <authorList>
            <person name="Braso-Vives M."/>
        </authorList>
    </citation>
    <scope>NUCLEOTIDE SEQUENCE</scope>
</reference>
<dbReference type="Gene3D" id="1.20.58.390">
    <property type="entry name" value="Neurotransmitter-gated ion-channel transmembrane domain"/>
    <property type="match status" value="1"/>
</dbReference>
<feature type="domain" description="CUB" evidence="13">
    <location>
        <begin position="66"/>
        <end position="180"/>
    </location>
</feature>
<keyword evidence="17" id="KW-1185">Reference proteome</keyword>
<gene>
    <name evidence="16" type="primary">CHRNB3</name>
    <name evidence="16" type="ORF">BLAG_LOCUS10953</name>
</gene>
<dbReference type="SMART" id="SM00032">
    <property type="entry name" value="CCP"/>
    <property type="match status" value="1"/>
</dbReference>
<feature type="transmembrane region" description="Helical" evidence="10">
    <location>
        <begin position="911"/>
        <end position="930"/>
    </location>
</feature>
<keyword evidence="7" id="KW-0067">ATP-binding</keyword>
<evidence type="ECO:0000259" key="13">
    <source>
        <dbReference type="SMART" id="SM00042"/>
    </source>
</evidence>
<evidence type="ECO:0000256" key="6">
    <source>
        <dbReference type="ARBA" id="ARBA00022741"/>
    </source>
</evidence>
<feature type="domain" description="FZ" evidence="14">
    <location>
        <begin position="223"/>
        <end position="348"/>
    </location>
</feature>
<dbReference type="OrthoDB" id="9991628at2759"/>